<dbReference type="EMBL" id="QMFB01000010">
    <property type="protein sequence ID" value="RAV19857.1"/>
    <property type="molecule type" value="Genomic_DNA"/>
</dbReference>
<evidence type="ECO:0000313" key="1">
    <source>
        <dbReference type="EMBL" id="RAV19857.1"/>
    </source>
</evidence>
<comment type="caution">
    <text evidence="1">The sequence shown here is derived from an EMBL/GenBank/DDBJ whole genome shotgun (WGS) entry which is preliminary data.</text>
</comment>
<organism evidence="1 2">
    <name type="scientific">Paenibacillus contaminans</name>
    <dbReference type="NCBI Taxonomy" id="450362"/>
    <lineage>
        <taxon>Bacteria</taxon>
        <taxon>Bacillati</taxon>
        <taxon>Bacillota</taxon>
        <taxon>Bacilli</taxon>
        <taxon>Bacillales</taxon>
        <taxon>Paenibacillaceae</taxon>
        <taxon>Paenibacillus</taxon>
    </lineage>
</organism>
<reference evidence="1 2" key="1">
    <citation type="journal article" date="2009" name="Int. J. Syst. Evol. Microbiol.">
        <title>Paenibacillus contaminans sp. nov., isolated from a contaminated laboratory plate.</title>
        <authorList>
            <person name="Chou J.H."/>
            <person name="Lee J.H."/>
            <person name="Lin M.C."/>
            <person name="Chang P.S."/>
            <person name="Arun A.B."/>
            <person name="Young C.C."/>
            <person name="Chen W.M."/>
        </authorList>
    </citation>
    <scope>NUCLEOTIDE SEQUENCE [LARGE SCALE GENOMIC DNA]</scope>
    <source>
        <strain evidence="1 2">CKOBP-6</strain>
    </source>
</reference>
<proteinExistence type="predicted"/>
<accession>A0A329MPL3</accession>
<dbReference type="Proteomes" id="UP000250369">
    <property type="component" value="Unassembled WGS sequence"/>
</dbReference>
<dbReference type="AlphaFoldDB" id="A0A329MPL3"/>
<dbReference type="OrthoDB" id="2382331at2"/>
<name>A0A329MPL3_9BACL</name>
<gene>
    <name evidence="1" type="ORF">DQG23_18185</name>
</gene>
<protein>
    <submittedName>
        <fullName evidence="1">Uncharacterized protein</fullName>
    </submittedName>
</protein>
<keyword evidence="2" id="KW-1185">Reference proteome</keyword>
<dbReference type="RefSeq" id="WP_113032287.1">
    <property type="nucleotide sequence ID" value="NZ_QMFB01000010.1"/>
</dbReference>
<evidence type="ECO:0000313" key="2">
    <source>
        <dbReference type="Proteomes" id="UP000250369"/>
    </source>
</evidence>
<sequence>MSKSKAGKKKEISSIDRNKFNMKIVTSDTCEACKQRCSRGIRYMERMRMPGAIGNGVPCVLTKGKAYK</sequence>